<accession>A0A7S3ZRG2</accession>
<feature type="chain" id="PRO_5036212208" evidence="2">
    <location>
        <begin position="17"/>
        <end position="315"/>
    </location>
</feature>
<evidence type="ECO:0000313" key="4">
    <source>
        <dbReference type="EMBL" id="CAH0367062.1"/>
    </source>
</evidence>
<evidence type="ECO:0000313" key="5">
    <source>
        <dbReference type="Proteomes" id="UP000789595"/>
    </source>
</evidence>
<reference evidence="4" key="2">
    <citation type="submission" date="2021-11" db="EMBL/GenBank/DDBJ databases">
        <authorList>
            <consortium name="Genoscope - CEA"/>
            <person name="William W."/>
        </authorList>
    </citation>
    <scope>NUCLEOTIDE SEQUENCE</scope>
</reference>
<protein>
    <submittedName>
        <fullName evidence="3">Uncharacterized protein</fullName>
    </submittedName>
</protein>
<dbReference type="AlphaFoldDB" id="A0A7S3ZRG2"/>
<dbReference type="Proteomes" id="UP000789595">
    <property type="component" value="Unassembled WGS sequence"/>
</dbReference>
<dbReference type="EMBL" id="HBIW01007992">
    <property type="protein sequence ID" value="CAE0691316.1"/>
    <property type="molecule type" value="Transcribed_RNA"/>
</dbReference>
<sequence>MRICVGLVIVARLSFAWVPQAPSRPSRPTPRRATENENDADSSPLAWLRSKRDTFEPKWSWLKDRRDFSDVVRAGRRAEREQLVRGQRAIKESISRLAAPGAAGELLDFLEGEVRKERAVRNATLIFIKDEWAREEALRRETRAREEALRESALRFVDDEWAREDELRRDARAFVADEFERLADADEELAARIRGAPQITVCAAPIACGKADGQLVHDRLARLAAGEALAGRPAPLVRCATKCASNCRAGKVAVTLGAPRREVVYCDAAAAAACEDALGYCDPAAVEAARDEDVDRQLEAILERGRRSTRQKKRR</sequence>
<feature type="signal peptide" evidence="2">
    <location>
        <begin position="1"/>
        <end position="16"/>
    </location>
</feature>
<evidence type="ECO:0000256" key="2">
    <source>
        <dbReference type="SAM" id="SignalP"/>
    </source>
</evidence>
<keyword evidence="2" id="KW-0732">Signal</keyword>
<reference evidence="3" key="1">
    <citation type="submission" date="2021-01" db="EMBL/GenBank/DDBJ databases">
        <authorList>
            <person name="Corre E."/>
            <person name="Pelletier E."/>
            <person name="Niang G."/>
            <person name="Scheremetjew M."/>
            <person name="Finn R."/>
            <person name="Kale V."/>
            <person name="Holt S."/>
            <person name="Cochrane G."/>
            <person name="Meng A."/>
            <person name="Brown T."/>
            <person name="Cohen L."/>
        </authorList>
    </citation>
    <scope>NUCLEOTIDE SEQUENCE</scope>
    <source>
        <strain evidence="3">CCMP1756</strain>
    </source>
</reference>
<gene>
    <name evidence="3" type="ORF">PCAL00307_LOCUS6752</name>
    <name evidence="4" type="ORF">PECAL_2P00600</name>
</gene>
<organism evidence="3">
    <name type="scientific">Pelagomonas calceolata</name>
    <dbReference type="NCBI Taxonomy" id="35677"/>
    <lineage>
        <taxon>Eukaryota</taxon>
        <taxon>Sar</taxon>
        <taxon>Stramenopiles</taxon>
        <taxon>Ochrophyta</taxon>
        <taxon>Pelagophyceae</taxon>
        <taxon>Pelagomonadales</taxon>
        <taxon>Pelagomonadaceae</taxon>
        <taxon>Pelagomonas</taxon>
    </lineage>
</organism>
<name>A0A7S3ZRG2_9STRA</name>
<keyword evidence="5" id="KW-1185">Reference proteome</keyword>
<evidence type="ECO:0000313" key="3">
    <source>
        <dbReference type="EMBL" id="CAE0691316.1"/>
    </source>
</evidence>
<dbReference type="OrthoDB" id="10675860at2759"/>
<proteinExistence type="predicted"/>
<evidence type="ECO:0000256" key="1">
    <source>
        <dbReference type="SAM" id="MobiDB-lite"/>
    </source>
</evidence>
<feature type="region of interest" description="Disordered" evidence="1">
    <location>
        <begin position="20"/>
        <end position="43"/>
    </location>
</feature>
<dbReference type="EMBL" id="CAKKNE010000002">
    <property type="protein sequence ID" value="CAH0367062.1"/>
    <property type="molecule type" value="Genomic_DNA"/>
</dbReference>